<dbReference type="Gene3D" id="2.40.160.60">
    <property type="entry name" value="Outer membrane protein transport protein (OMPP1/FadL/TodX)"/>
    <property type="match status" value="1"/>
</dbReference>
<evidence type="ECO:0000256" key="4">
    <source>
        <dbReference type="ARBA" id="ARBA00022692"/>
    </source>
</evidence>
<keyword evidence="5 8" id="KW-0732">Signal</keyword>
<evidence type="ECO:0000256" key="1">
    <source>
        <dbReference type="ARBA" id="ARBA00004571"/>
    </source>
</evidence>
<evidence type="ECO:0000256" key="5">
    <source>
        <dbReference type="ARBA" id="ARBA00022729"/>
    </source>
</evidence>
<evidence type="ECO:0000256" key="3">
    <source>
        <dbReference type="ARBA" id="ARBA00022452"/>
    </source>
</evidence>
<keyword evidence="3" id="KW-1134">Transmembrane beta strand</keyword>
<keyword evidence="4" id="KW-0812">Transmembrane</keyword>
<keyword evidence="7" id="KW-0998">Cell outer membrane</keyword>
<dbReference type="PANTHER" id="PTHR35093">
    <property type="entry name" value="OUTER MEMBRANE PROTEIN NMB0088-RELATED"/>
    <property type="match status" value="1"/>
</dbReference>
<organism evidence="9 10">
    <name type="scientific">Hymenobacter canadensis</name>
    <dbReference type="NCBI Taxonomy" id="2999067"/>
    <lineage>
        <taxon>Bacteria</taxon>
        <taxon>Pseudomonadati</taxon>
        <taxon>Bacteroidota</taxon>
        <taxon>Cytophagia</taxon>
        <taxon>Cytophagales</taxon>
        <taxon>Hymenobacteraceae</taxon>
        <taxon>Hymenobacter</taxon>
    </lineage>
</organism>
<accession>A0ABY7LIM9</accession>
<dbReference type="RefSeq" id="WP_269558323.1">
    <property type="nucleotide sequence ID" value="NZ_CP114767.1"/>
</dbReference>
<dbReference type="Pfam" id="PF03349">
    <property type="entry name" value="Toluene_X"/>
    <property type="match status" value="1"/>
</dbReference>
<keyword evidence="6" id="KW-0472">Membrane</keyword>
<dbReference type="PANTHER" id="PTHR35093:SF8">
    <property type="entry name" value="OUTER MEMBRANE PROTEIN NMB0088-RELATED"/>
    <property type="match status" value="1"/>
</dbReference>
<feature type="chain" id="PRO_5046054928" evidence="8">
    <location>
        <begin position="20"/>
        <end position="417"/>
    </location>
</feature>
<feature type="signal peptide" evidence="8">
    <location>
        <begin position="1"/>
        <end position="19"/>
    </location>
</feature>
<comment type="similarity">
    <text evidence="2">Belongs to the OmpP1/FadL family.</text>
</comment>
<sequence length="417" mass="44878">MAHHYFLSGFLFLSLSATAGGFQSAPQSARLLGLGGAGTAYVRDIAVLYYNPGALGHLDSLTHVSVGGLGTARLSSFLGTDSRRLTRQELKPQPGGYFYAATRLNSKISVGLSVNQPFGYNTKWPSNWEGRSVVQEARFSSLYVQPTVGYQLSENFSVGAGVIYAYGDMRQQRALGQYDDPTAQALFTGSGSGYGANVGLYGRTADNLAFGISYRTPVTLKVRNGEATYTGIPERDAAQFPASTGFRTDLELPSTLSVGMADRMTKNLLVTFDFHLTSWSRYDSLNFELDNASRVTAGRRYEDAMAFRIGAEYTVTPALSVRGGVSYDETPVRDEYISPDLPDANLLGGSVGLSLALKSNLLLDLAYSYAQGGERRARVNPSRDVVSNIDGSYRTAVQTAAVGISYSFGGRATSPVK</sequence>
<protein>
    <submittedName>
        <fullName evidence="9">Outer membrane protein transport protein</fullName>
    </submittedName>
</protein>
<evidence type="ECO:0000256" key="8">
    <source>
        <dbReference type="SAM" id="SignalP"/>
    </source>
</evidence>
<evidence type="ECO:0000256" key="7">
    <source>
        <dbReference type="ARBA" id="ARBA00023237"/>
    </source>
</evidence>
<dbReference type="SUPFAM" id="SSF56935">
    <property type="entry name" value="Porins"/>
    <property type="match status" value="1"/>
</dbReference>
<keyword evidence="10" id="KW-1185">Reference proteome</keyword>
<evidence type="ECO:0000256" key="6">
    <source>
        <dbReference type="ARBA" id="ARBA00023136"/>
    </source>
</evidence>
<proteinExistence type="inferred from homology"/>
<comment type="subcellular location">
    <subcellularLocation>
        <location evidence="1">Cell outer membrane</location>
        <topology evidence="1">Multi-pass membrane protein</topology>
    </subcellularLocation>
</comment>
<evidence type="ECO:0000256" key="2">
    <source>
        <dbReference type="ARBA" id="ARBA00008163"/>
    </source>
</evidence>
<dbReference type="InterPro" id="IPR005017">
    <property type="entry name" value="OMPP1/FadL/TodX"/>
</dbReference>
<gene>
    <name evidence="9" type="ORF">O3303_10245</name>
</gene>
<reference evidence="9 10" key="1">
    <citation type="submission" date="2022-12" db="EMBL/GenBank/DDBJ databases">
        <title>Hymenobacter canadensis sp. nov. isolated from lake water of the Cambridge Bay, Canada.</title>
        <authorList>
            <person name="Kim W.H."/>
            <person name="Lee Y.M."/>
        </authorList>
    </citation>
    <scope>NUCLEOTIDE SEQUENCE [LARGE SCALE GENOMIC DNA]</scope>
    <source>
        <strain evidence="9 10">PAMC 29467</strain>
    </source>
</reference>
<dbReference type="Proteomes" id="UP001211005">
    <property type="component" value="Chromosome"/>
</dbReference>
<dbReference type="EMBL" id="CP114767">
    <property type="protein sequence ID" value="WBA40213.1"/>
    <property type="molecule type" value="Genomic_DNA"/>
</dbReference>
<evidence type="ECO:0000313" key="9">
    <source>
        <dbReference type="EMBL" id="WBA40213.1"/>
    </source>
</evidence>
<evidence type="ECO:0000313" key="10">
    <source>
        <dbReference type="Proteomes" id="UP001211005"/>
    </source>
</evidence>
<name>A0ABY7LIM9_9BACT</name>